<comment type="caution">
    <text evidence="2">The sequence shown here is derived from an EMBL/GenBank/DDBJ whole genome shotgun (WGS) entry which is preliminary data.</text>
</comment>
<keyword evidence="1" id="KW-0472">Membrane</keyword>
<evidence type="ECO:0000313" key="2">
    <source>
        <dbReference type="EMBL" id="PLX17215.1"/>
    </source>
</evidence>
<dbReference type="EMBL" id="PKTG01000093">
    <property type="protein sequence ID" value="PLX17215.1"/>
    <property type="molecule type" value="Genomic_DNA"/>
</dbReference>
<evidence type="ECO:0000256" key="1">
    <source>
        <dbReference type="SAM" id="Phobius"/>
    </source>
</evidence>
<reference evidence="2 3" key="1">
    <citation type="submission" date="2017-11" db="EMBL/GenBank/DDBJ databases">
        <title>Genome-resolved metagenomics identifies genetic mobility, metabolic interactions, and unexpected diversity in perchlorate-reducing communities.</title>
        <authorList>
            <person name="Barnum T.P."/>
            <person name="Figueroa I.A."/>
            <person name="Carlstrom C.I."/>
            <person name="Lucas L.N."/>
            <person name="Engelbrektson A.L."/>
            <person name="Coates J.D."/>
        </authorList>
    </citation>
    <scope>NUCLEOTIDE SEQUENCE [LARGE SCALE GENOMIC DNA]</scope>
    <source>
        <strain evidence="2">BM706</strain>
    </source>
</reference>
<name>A0A2N5ZEX2_MUIH1</name>
<dbReference type="Proteomes" id="UP000234857">
    <property type="component" value="Unassembled WGS sequence"/>
</dbReference>
<proteinExistence type="predicted"/>
<dbReference type="AlphaFoldDB" id="A0A2N5ZEX2"/>
<keyword evidence="1" id="KW-0812">Transmembrane</keyword>
<sequence length="231" mass="26833">MGFLIVILFVLIFLLWNKVVKLEDRIDAIVKRDIQRQKDSQRIEINKEKEKISFQNEDNITKTSEKIPESIVKIGSKKINEKAIQEAIKTPVLKIKDADDIKKAEPEVKPLRPDERTIIRNKQTINTVDQKNDIKITTEQKTYEKNEKKRSDFWKNAEKKFLENWTGILGAVFVVAGTGFLGVYAALKVSPLFRYMMLSITALALYFISYYVNKKEYWKNISLWIRSSGAA</sequence>
<gene>
    <name evidence="2" type="ORF">C0601_08110</name>
</gene>
<feature type="transmembrane region" description="Helical" evidence="1">
    <location>
        <begin position="192"/>
        <end position="212"/>
    </location>
</feature>
<feature type="non-terminal residue" evidence="2">
    <location>
        <position position="231"/>
    </location>
</feature>
<keyword evidence="1" id="KW-1133">Transmembrane helix</keyword>
<feature type="transmembrane region" description="Helical" evidence="1">
    <location>
        <begin position="165"/>
        <end position="185"/>
    </location>
</feature>
<accession>A0A2N5ZEX2</accession>
<protein>
    <submittedName>
        <fullName evidence="2">Uncharacterized protein</fullName>
    </submittedName>
</protein>
<evidence type="ECO:0000313" key="3">
    <source>
        <dbReference type="Proteomes" id="UP000234857"/>
    </source>
</evidence>
<organism evidence="2 3">
    <name type="scientific">Muiribacterium halophilum</name>
    <dbReference type="NCBI Taxonomy" id="2053465"/>
    <lineage>
        <taxon>Bacteria</taxon>
        <taxon>Candidatus Muiribacteriota</taxon>
        <taxon>Candidatus Muiribacteriia</taxon>
        <taxon>Candidatus Muiribacteriales</taxon>
        <taxon>Candidatus Muiribacteriaceae</taxon>
        <taxon>Candidatus Muiribacterium</taxon>
    </lineage>
</organism>